<gene>
    <name evidence="11" type="ORF">MEDL_21802</name>
</gene>
<dbReference type="InterPro" id="IPR000276">
    <property type="entry name" value="GPCR_Rhodpsn"/>
</dbReference>
<dbReference type="CDD" id="cd14978">
    <property type="entry name" value="7tmA_FMRFamide_R-like"/>
    <property type="match status" value="1"/>
</dbReference>
<dbReference type="PANTHER" id="PTHR24238">
    <property type="entry name" value="G-PROTEIN COUPLED RECEPTOR"/>
    <property type="match status" value="1"/>
</dbReference>
<dbReference type="GO" id="GO:0008188">
    <property type="term" value="F:neuropeptide receptor activity"/>
    <property type="evidence" value="ECO:0007669"/>
    <property type="project" value="TreeGrafter"/>
</dbReference>
<evidence type="ECO:0000256" key="5">
    <source>
        <dbReference type="ARBA" id="ARBA00023136"/>
    </source>
</evidence>
<keyword evidence="6" id="KW-0675">Receptor</keyword>
<feature type="transmembrane region" description="Helical" evidence="9">
    <location>
        <begin position="243"/>
        <end position="264"/>
    </location>
</feature>
<dbReference type="PANTHER" id="PTHR24238:SF57">
    <property type="entry name" value="G-PROTEIN COUPLED RECEPTOR 83"/>
    <property type="match status" value="1"/>
</dbReference>
<dbReference type="AlphaFoldDB" id="A0A8S3RH88"/>
<keyword evidence="2 9" id="KW-0812">Transmembrane</keyword>
<proteinExistence type="predicted"/>
<keyword evidence="3 9" id="KW-1133">Transmembrane helix</keyword>
<dbReference type="EMBL" id="CAJPWZ010001077">
    <property type="protein sequence ID" value="CAG2207528.1"/>
    <property type="molecule type" value="Genomic_DNA"/>
</dbReference>
<dbReference type="Proteomes" id="UP000683360">
    <property type="component" value="Unassembled WGS sequence"/>
</dbReference>
<evidence type="ECO:0000256" key="1">
    <source>
        <dbReference type="ARBA" id="ARBA00004141"/>
    </source>
</evidence>
<evidence type="ECO:0000313" key="11">
    <source>
        <dbReference type="EMBL" id="CAG2207528.1"/>
    </source>
</evidence>
<dbReference type="PROSITE" id="PS50262">
    <property type="entry name" value="G_PROTEIN_RECEP_F1_2"/>
    <property type="match status" value="1"/>
</dbReference>
<dbReference type="OrthoDB" id="6192154at2759"/>
<evidence type="ECO:0000259" key="10">
    <source>
        <dbReference type="PROSITE" id="PS50262"/>
    </source>
</evidence>
<dbReference type="Pfam" id="PF00001">
    <property type="entry name" value="7tm_1"/>
    <property type="match status" value="1"/>
</dbReference>
<keyword evidence="7" id="KW-0807">Transducer</keyword>
<feature type="transmembrane region" description="Helical" evidence="9">
    <location>
        <begin position="199"/>
        <end position="222"/>
    </location>
</feature>
<feature type="transmembrane region" description="Helical" evidence="9">
    <location>
        <begin position="315"/>
        <end position="341"/>
    </location>
</feature>
<feature type="region of interest" description="Disordered" evidence="8">
    <location>
        <begin position="482"/>
        <end position="570"/>
    </location>
</feature>
<comment type="caution">
    <text evidence="11">The sequence shown here is derived from an EMBL/GenBank/DDBJ whole genome shotgun (WGS) entry which is preliminary data.</text>
</comment>
<accession>A0A8S3RH88</accession>
<evidence type="ECO:0000256" key="2">
    <source>
        <dbReference type="ARBA" id="ARBA00022692"/>
    </source>
</evidence>
<evidence type="ECO:0000256" key="8">
    <source>
        <dbReference type="SAM" id="MobiDB-lite"/>
    </source>
</evidence>
<feature type="transmembrane region" description="Helical" evidence="9">
    <location>
        <begin position="145"/>
        <end position="164"/>
    </location>
</feature>
<evidence type="ECO:0000256" key="4">
    <source>
        <dbReference type="ARBA" id="ARBA00023040"/>
    </source>
</evidence>
<dbReference type="SUPFAM" id="SSF81321">
    <property type="entry name" value="Family A G protein-coupled receptor-like"/>
    <property type="match status" value="1"/>
</dbReference>
<feature type="transmembrane region" description="Helical" evidence="9">
    <location>
        <begin position="20"/>
        <end position="41"/>
    </location>
</feature>
<feature type="compositionally biased region" description="Polar residues" evidence="8">
    <location>
        <begin position="482"/>
        <end position="500"/>
    </location>
</feature>
<evidence type="ECO:0000256" key="3">
    <source>
        <dbReference type="ARBA" id="ARBA00022989"/>
    </source>
</evidence>
<evidence type="ECO:0000256" key="9">
    <source>
        <dbReference type="SAM" id="Phobius"/>
    </source>
</evidence>
<feature type="domain" description="G-protein coupled receptors family 1 profile" evidence="10">
    <location>
        <begin position="33"/>
        <end position="340"/>
    </location>
</feature>
<protein>
    <recommendedName>
        <fullName evidence="10">G-protein coupled receptors family 1 profile domain-containing protein</fullName>
    </recommendedName>
</protein>
<reference evidence="11" key="1">
    <citation type="submission" date="2021-03" db="EMBL/GenBank/DDBJ databases">
        <authorList>
            <person name="Bekaert M."/>
        </authorList>
    </citation>
    <scope>NUCLEOTIDE SEQUENCE</scope>
</reference>
<keyword evidence="12" id="KW-1185">Reference proteome</keyword>
<organism evidence="11 12">
    <name type="scientific">Mytilus edulis</name>
    <name type="common">Blue mussel</name>
    <dbReference type="NCBI Taxonomy" id="6550"/>
    <lineage>
        <taxon>Eukaryota</taxon>
        <taxon>Metazoa</taxon>
        <taxon>Spiralia</taxon>
        <taxon>Lophotrochozoa</taxon>
        <taxon>Mollusca</taxon>
        <taxon>Bivalvia</taxon>
        <taxon>Autobranchia</taxon>
        <taxon>Pteriomorphia</taxon>
        <taxon>Mytilida</taxon>
        <taxon>Mytiloidea</taxon>
        <taxon>Mytilidae</taxon>
        <taxon>Mytilinae</taxon>
        <taxon>Mytilus</taxon>
    </lineage>
</organism>
<keyword evidence="5 9" id="KW-0472">Membrane</keyword>
<evidence type="ECO:0000256" key="7">
    <source>
        <dbReference type="ARBA" id="ARBA00023224"/>
    </source>
</evidence>
<feature type="region of interest" description="Disordered" evidence="8">
    <location>
        <begin position="597"/>
        <end position="635"/>
    </location>
</feature>
<dbReference type="Gene3D" id="1.20.1070.10">
    <property type="entry name" value="Rhodopsin 7-helix transmembrane proteins"/>
    <property type="match status" value="1"/>
</dbReference>
<keyword evidence="4" id="KW-0297">G-protein coupled receptor</keyword>
<sequence length="650" mass="75176">MDSFEDDFVVDEDKNLLDLYRAGSVISYISMLMNIVIFTILCRKALRSPATILMQGLAVADLLTAISCYGLEPIFLSQYVCHRLNAFYACYLPYPYCSISPHLSILSFTFHNVSAMITTCLGIQKVIAILFPVWTKNELTRQRAAICCVICFLLSIAIGIPRHFSIWSESDEYFSLDDKHCVVYSGGNGIVEYSSVTYLLIQTVLLTSCCLVMLISTIFIVYKLITNKFGGRMTNQRRQERRSVAMVILLLMIFIITEVPKVFVSLGWCFEYLYGHSLIDFPWRVVLIQRYEYAMSLWLEYFTDSFISYNDYSGYFIFAMLMEGIRLFTIIGCMSNFIIYIMMSTKMRNEIVLLLKKIITRCTHKDQMHEIRETRRGRTQLTGMITTERPGHRRAHEIDMNTTVQPGHRRAHEIEMNTTVQPGQNRSYEIEMNTTRQPEQNRSHDVEMNTSEQQDQNCSHEIEMNTSEYQGQSLTDELEMNTSAHQGQTCSHEMDMNTSEHQGHNRSHEIEMNTSEHQGQSRTHEVEINTIEQPRQSRTHKERMHTLEQPEQNRSPEIEMYTSKQPGQRCTHEVDGKSIEQTGQGCTHEVDRKSIEQTGQSCTHEVDRKSIEQTGRSRSHEIEMNTSKQPRQSRSLEIVTITEGDNFLLS</sequence>
<evidence type="ECO:0000313" key="12">
    <source>
        <dbReference type="Proteomes" id="UP000683360"/>
    </source>
</evidence>
<dbReference type="GO" id="GO:0005886">
    <property type="term" value="C:plasma membrane"/>
    <property type="evidence" value="ECO:0007669"/>
    <property type="project" value="TreeGrafter"/>
</dbReference>
<feature type="compositionally biased region" description="Basic and acidic residues" evidence="8">
    <location>
        <begin position="501"/>
        <end position="511"/>
    </location>
</feature>
<evidence type="ECO:0000256" key="6">
    <source>
        <dbReference type="ARBA" id="ARBA00023170"/>
    </source>
</evidence>
<dbReference type="InterPro" id="IPR017452">
    <property type="entry name" value="GPCR_Rhodpsn_7TM"/>
</dbReference>
<comment type="subcellular location">
    <subcellularLocation>
        <location evidence="1">Membrane</location>
        <topology evidence="1">Multi-pass membrane protein</topology>
    </subcellularLocation>
</comment>
<name>A0A8S3RH88_MYTED</name>
<feature type="compositionally biased region" description="Polar residues" evidence="8">
    <location>
        <begin position="624"/>
        <end position="635"/>
    </location>
</feature>
<feature type="compositionally biased region" description="Polar residues" evidence="8">
    <location>
        <begin position="512"/>
        <end position="521"/>
    </location>
</feature>